<evidence type="ECO:0000313" key="3">
    <source>
        <dbReference type="Proteomes" id="UP001153050"/>
    </source>
</evidence>
<dbReference type="Proteomes" id="UP001153050">
    <property type="component" value="Unassembled WGS sequence"/>
</dbReference>
<name>A0ABM9DQR6_9HYPH</name>
<gene>
    <name evidence="2" type="ORF">MES5069_200002</name>
</gene>
<organism evidence="2 3">
    <name type="scientific">Mesorhizobium escarrei</name>
    <dbReference type="NCBI Taxonomy" id="666018"/>
    <lineage>
        <taxon>Bacteria</taxon>
        <taxon>Pseudomonadati</taxon>
        <taxon>Pseudomonadota</taxon>
        <taxon>Alphaproteobacteria</taxon>
        <taxon>Hyphomicrobiales</taxon>
        <taxon>Phyllobacteriaceae</taxon>
        <taxon>Mesorhizobium</taxon>
    </lineage>
</organism>
<reference evidence="2 3" key="1">
    <citation type="submission" date="2022-03" db="EMBL/GenBank/DDBJ databases">
        <authorList>
            <person name="Brunel B."/>
        </authorList>
    </citation>
    <scope>NUCLEOTIDE SEQUENCE [LARGE SCALE GENOMIC DNA]</scope>
    <source>
        <strain evidence="2">STM5069sample</strain>
    </source>
</reference>
<accession>A0ABM9DQR6</accession>
<protein>
    <recommendedName>
        <fullName evidence="4">Propionyl-coenzyme A carboxylase alpha polypeptide</fullName>
    </recommendedName>
</protein>
<keyword evidence="3" id="KW-1185">Reference proteome</keyword>
<comment type="caution">
    <text evidence="2">The sequence shown here is derived from an EMBL/GenBank/DDBJ whole genome shotgun (WGS) entry which is preliminary data.</text>
</comment>
<evidence type="ECO:0000313" key="2">
    <source>
        <dbReference type="EMBL" id="CAH2398421.1"/>
    </source>
</evidence>
<proteinExistence type="predicted"/>
<dbReference type="EMBL" id="CAKXZT010000113">
    <property type="protein sequence ID" value="CAH2398421.1"/>
    <property type="molecule type" value="Genomic_DNA"/>
</dbReference>
<evidence type="ECO:0000256" key="1">
    <source>
        <dbReference type="SAM" id="MobiDB-lite"/>
    </source>
</evidence>
<sequence>MLSEYFVTPTVGETINESAPSPRHYTGKGCRQPGEGQRKPDAIGGHKRRLALSVDRR</sequence>
<feature type="region of interest" description="Disordered" evidence="1">
    <location>
        <begin position="1"/>
        <end position="57"/>
    </location>
</feature>
<evidence type="ECO:0008006" key="4">
    <source>
        <dbReference type="Google" id="ProtNLM"/>
    </source>
</evidence>